<name>A0A328HI67_ARTGO</name>
<evidence type="ECO:0000313" key="3">
    <source>
        <dbReference type="Proteomes" id="UP000249166"/>
    </source>
</evidence>
<dbReference type="InterPro" id="IPR013108">
    <property type="entry name" value="Amidohydro_3"/>
</dbReference>
<reference evidence="2 3" key="1">
    <citation type="submission" date="2018-04" db="EMBL/GenBank/DDBJ databases">
        <title>Bacteria isolated from cave deposits of Manipur.</title>
        <authorList>
            <person name="Sahoo D."/>
            <person name="Sarangthem I."/>
            <person name="Nandeibam J."/>
        </authorList>
    </citation>
    <scope>NUCLEOTIDE SEQUENCE [LARGE SCALE GENOMIC DNA]</scope>
    <source>
        <strain evidence="3">mrc11</strain>
    </source>
</reference>
<comment type="caution">
    <text evidence="2">The sequence shown here is derived from an EMBL/GenBank/DDBJ whole genome shotgun (WGS) entry which is preliminary data.</text>
</comment>
<dbReference type="GO" id="GO:0016810">
    <property type="term" value="F:hydrolase activity, acting on carbon-nitrogen (but not peptide) bonds"/>
    <property type="evidence" value="ECO:0007669"/>
    <property type="project" value="InterPro"/>
</dbReference>
<evidence type="ECO:0000313" key="2">
    <source>
        <dbReference type="EMBL" id="RAM36703.1"/>
    </source>
</evidence>
<dbReference type="InterPro" id="IPR032466">
    <property type="entry name" value="Metal_Hydrolase"/>
</dbReference>
<dbReference type="PANTHER" id="PTHR22642">
    <property type="entry name" value="IMIDAZOLONEPROPIONASE"/>
    <property type="match status" value="1"/>
</dbReference>
<sequence>MGATAFALTGNVITMTAAPNARVVYVENGKIAGVGDDVYARELRRNGVAVHDLGGRTILPGFIDPHVHFAQYAAGTHRGIDCRVPTCKTIADVLDALRTGLNAGRTVGDWLIGYGNLFFDQKIAERRLPTRLELDSVSKTTPIVLHCGGHVSVLNTPALALAGVERFITGGEGLWGSPVVHLDDAGQPTGVVAEIDGLLPIPESSVEELTRFYSGTFRSDFLAYGVTSIGEMAESARNVEALDAAVADGSLNGRIALYAMAPALLPAAAACDWVAGFSSRSGPERVWARGVKVFADGGYSARNAASLDDYSRDHSPRAGYRGKLNLSRGALMEAIRTARHKNVQVAIHTNGTRAQREAIEAILAVGDAHDHPPVRIEHLGNVLDSVEEIASWRAANVIPVMQPGFLHNFIGDYLPMLFPATGSTGRLPLRTVLHEGVSPVISSDITLGGEPGATNPLHTIWSAVSRRSYWGNHIEPEESISVAQALRLHTIEAAKAIGLDPVAGSLEPGKAADLVVLDRDPHTVTEAELKDIRVERTYVNGVLAYSGGGEA</sequence>
<dbReference type="Gene3D" id="3.10.310.70">
    <property type="match status" value="1"/>
</dbReference>
<dbReference type="OrthoDB" id="3173428at2"/>
<feature type="domain" description="Amidohydrolase 3" evidence="1">
    <location>
        <begin position="50"/>
        <end position="545"/>
    </location>
</feature>
<proteinExistence type="predicted"/>
<dbReference type="SUPFAM" id="SSF51556">
    <property type="entry name" value="Metallo-dependent hydrolases"/>
    <property type="match status" value="1"/>
</dbReference>
<organism evidence="2 3">
    <name type="scientific">Arthrobacter globiformis</name>
    <dbReference type="NCBI Taxonomy" id="1665"/>
    <lineage>
        <taxon>Bacteria</taxon>
        <taxon>Bacillati</taxon>
        <taxon>Actinomycetota</taxon>
        <taxon>Actinomycetes</taxon>
        <taxon>Micrococcales</taxon>
        <taxon>Micrococcaceae</taxon>
        <taxon>Arthrobacter</taxon>
    </lineage>
</organism>
<dbReference type="InterPro" id="IPR011059">
    <property type="entry name" value="Metal-dep_hydrolase_composite"/>
</dbReference>
<dbReference type="RefSeq" id="WP_111904446.1">
    <property type="nucleotide sequence ID" value="NZ_QLNP01000088.1"/>
</dbReference>
<dbReference type="SUPFAM" id="SSF51338">
    <property type="entry name" value="Composite domain of metallo-dependent hydrolases"/>
    <property type="match status" value="1"/>
</dbReference>
<protein>
    <recommendedName>
        <fullName evidence="1">Amidohydrolase 3 domain-containing protein</fullName>
    </recommendedName>
</protein>
<accession>A0A328HI67</accession>
<dbReference type="Gene3D" id="2.30.40.10">
    <property type="entry name" value="Urease, subunit C, domain 1"/>
    <property type="match status" value="1"/>
</dbReference>
<dbReference type="PANTHER" id="PTHR22642:SF2">
    <property type="entry name" value="PROTEIN LONG AFTER FAR-RED 3"/>
    <property type="match status" value="1"/>
</dbReference>
<dbReference type="Pfam" id="PF07969">
    <property type="entry name" value="Amidohydro_3"/>
    <property type="match status" value="1"/>
</dbReference>
<dbReference type="Proteomes" id="UP000249166">
    <property type="component" value="Unassembled WGS sequence"/>
</dbReference>
<dbReference type="EMBL" id="QLNP01000088">
    <property type="protein sequence ID" value="RAM36703.1"/>
    <property type="molecule type" value="Genomic_DNA"/>
</dbReference>
<gene>
    <name evidence="2" type="ORF">DBZ45_13740</name>
</gene>
<dbReference type="Gene3D" id="3.20.20.140">
    <property type="entry name" value="Metal-dependent hydrolases"/>
    <property type="match status" value="1"/>
</dbReference>
<dbReference type="AlphaFoldDB" id="A0A328HI67"/>
<evidence type="ECO:0000259" key="1">
    <source>
        <dbReference type="Pfam" id="PF07969"/>
    </source>
</evidence>